<dbReference type="Proteomes" id="UP000887565">
    <property type="component" value="Unplaced"/>
</dbReference>
<evidence type="ECO:0000313" key="1">
    <source>
        <dbReference type="Proteomes" id="UP000887565"/>
    </source>
</evidence>
<name>A0A915I8J5_ROMCU</name>
<reference evidence="2" key="1">
    <citation type="submission" date="2022-11" db="UniProtKB">
        <authorList>
            <consortium name="WormBaseParasite"/>
        </authorList>
    </citation>
    <scope>IDENTIFICATION</scope>
</reference>
<protein>
    <submittedName>
        <fullName evidence="2">Uncharacterized protein</fullName>
    </submittedName>
</protein>
<dbReference type="WBParaSite" id="nRc.2.0.1.t09645-RA">
    <property type="protein sequence ID" value="nRc.2.0.1.t09645-RA"/>
    <property type="gene ID" value="nRc.2.0.1.g09645"/>
</dbReference>
<proteinExistence type="predicted"/>
<evidence type="ECO:0000313" key="2">
    <source>
        <dbReference type="WBParaSite" id="nRc.2.0.1.t09645-RA"/>
    </source>
</evidence>
<dbReference type="AlphaFoldDB" id="A0A915I8J5"/>
<organism evidence="1 2">
    <name type="scientific">Romanomermis culicivorax</name>
    <name type="common">Nematode worm</name>
    <dbReference type="NCBI Taxonomy" id="13658"/>
    <lineage>
        <taxon>Eukaryota</taxon>
        <taxon>Metazoa</taxon>
        <taxon>Ecdysozoa</taxon>
        <taxon>Nematoda</taxon>
        <taxon>Enoplea</taxon>
        <taxon>Dorylaimia</taxon>
        <taxon>Mermithida</taxon>
        <taxon>Mermithoidea</taxon>
        <taxon>Mermithidae</taxon>
        <taxon>Romanomermis</taxon>
    </lineage>
</organism>
<accession>A0A915I8J5</accession>
<keyword evidence="1" id="KW-1185">Reference proteome</keyword>
<sequence length="211" mass="22779">MTLLHSFRNDGCSGRRFGERNLTRDHETDFGRLEPRRRDWPATIGWVFDRESKSRNVSRQAKPARVEGAAGWNLWRGKFCTRKGRKRISSKLIIGDFRRISITLAVVESSTPSRVKNSSNISSSSAPAADKATLASNCSSAAATAVVVVISSSFFDNLVASSVTSSFFISLSSLSSSEEGGAGDDGADDDEVLLKASPKISSSSGKCHEIN</sequence>